<organism evidence="1 2">
    <name type="scientific">Deinococcus marmoris</name>
    <dbReference type="NCBI Taxonomy" id="249408"/>
    <lineage>
        <taxon>Bacteria</taxon>
        <taxon>Thermotogati</taxon>
        <taxon>Deinococcota</taxon>
        <taxon>Deinococci</taxon>
        <taxon>Deinococcales</taxon>
        <taxon>Deinococcaceae</taxon>
        <taxon>Deinococcus</taxon>
    </lineage>
</organism>
<keyword evidence="2" id="KW-1185">Reference proteome</keyword>
<accession>A0A1U7P232</accession>
<proteinExistence type="predicted"/>
<comment type="caution">
    <text evidence="1">The sequence shown here is derived from an EMBL/GenBank/DDBJ whole genome shotgun (WGS) entry which is preliminary data.</text>
</comment>
<protein>
    <submittedName>
        <fullName evidence="1">Uncharacterized protein</fullName>
    </submittedName>
</protein>
<reference evidence="1 2" key="1">
    <citation type="submission" date="2017-01" db="EMBL/GenBank/DDBJ databases">
        <title>Genome Analysis of Deinococcus marmoris KOPRI26562.</title>
        <authorList>
            <person name="Kim J.H."/>
            <person name="Oh H.-M."/>
        </authorList>
    </citation>
    <scope>NUCLEOTIDE SEQUENCE [LARGE SCALE GENOMIC DNA]</scope>
    <source>
        <strain evidence="1 2">KOPRI26562</strain>
    </source>
</reference>
<sequence length="240" mass="26661">MQATHSPRPNWYPLIEGQYLREYQTIYGPTLALASKGQRHLTAAGLLTPSGLPFPCLTGPATVVNRAYRNDALRILLNEGYTVDVHEYQMLGGDRYIKSIKAGKTGTTNVIVRTVLQVPTDVAGRIALDHHHRCHVTPLEFTPEGPVTNQLGHPLLYATISGGGISPAGIRALYHRHRLDIGHWHHPLLLAVPNPREVATYLRSLERERTLSETHLERWKVGFPLVRLIHVPVPGGVRCG</sequence>
<evidence type="ECO:0000313" key="2">
    <source>
        <dbReference type="Proteomes" id="UP000186607"/>
    </source>
</evidence>
<dbReference type="EMBL" id="MSTI01000039">
    <property type="protein sequence ID" value="OLV19220.1"/>
    <property type="molecule type" value="Genomic_DNA"/>
</dbReference>
<evidence type="ECO:0000313" key="1">
    <source>
        <dbReference type="EMBL" id="OLV19220.1"/>
    </source>
</evidence>
<gene>
    <name evidence="1" type="ORF">BOO71_0003451</name>
</gene>
<name>A0A1U7P232_9DEIO</name>
<dbReference type="AlphaFoldDB" id="A0A1U7P232"/>
<dbReference type="Proteomes" id="UP000186607">
    <property type="component" value="Unassembled WGS sequence"/>
</dbReference>